<dbReference type="Proteomes" id="UP000192411">
    <property type="component" value="Unassembled WGS sequence"/>
</dbReference>
<dbReference type="Pfam" id="PF16170">
    <property type="entry name" value="DUF4873"/>
    <property type="match status" value="1"/>
</dbReference>
<dbReference type="STRING" id="75922.BST47_16210"/>
<dbReference type="RefSeq" id="WP_083126567.1">
    <property type="nucleotide sequence ID" value="NZ_MVIM01000008.1"/>
</dbReference>
<protein>
    <submittedName>
        <fullName evidence="2">DUF4873 domain-containing protein</fullName>
    </submittedName>
</protein>
<feature type="domain" description="DUF4873" evidence="1">
    <location>
        <begin position="3"/>
        <end position="88"/>
    </location>
</feature>
<dbReference type="InterPro" id="IPR032371">
    <property type="entry name" value="DUF4873"/>
</dbReference>
<evidence type="ECO:0000259" key="1">
    <source>
        <dbReference type="Pfam" id="PF16170"/>
    </source>
</evidence>
<comment type="caution">
    <text evidence="2">The sequence shown here is derived from an EMBL/GenBank/DDBJ whole genome shotgun (WGS) entry which is preliminary data.</text>
</comment>
<evidence type="ECO:0000313" key="3">
    <source>
        <dbReference type="Proteomes" id="UP000192411"/>
    </source>
</evidence>
<gene>
    <name evidence="2" type="ORF">BST47_16210</name>
</gene>
<accession>A0A1X0JMW0</accession>
<proteinExistence type="predicted"/>
<sequence length="95" mass="10471">MSDIYDGPATVRIGEDERTVRVRLAGRVEPIDGRYHWQGTVFDDLLGDTRLPRQVTMSVGRHQAQARIVERPPQGGYSVAGVGAPPFALEAVEVR</sequence>
<dbReference type="AlphaFoldDB" id="A0A1X0JMW0"/>
<organism evidence="2 3">
    <name type="scientific">Mycolicibacterium tusciae</name>
    <dbReference type="NCBI Taxonomy" id="75922"/>
    <lineage>
        <taxon>Bacteria</taxon>
        <taxon>Bacillati</taxon>
        <taxon>Actinomycetota</taxon>
        <taxon>Actinomycetes</taxon>
        <taxon>Mycobacteriales</taxon>
        <taxon>Mycobacteriaceae</taxon>
        <taxon>Mycolicibacterium</taxon>
    </lineage>
</organism>
<reference evidence="2 3" key="1">
    <citation type="submission" date="2017-02" db="EMBL/GenBank/DDBJ databases">
        <title>The new phylogeny of genus Mycobacterium.</title>
        <authorList>
            <person name="Tortoli E."/>
            <person name="Trovato A."/>
            <person name="Cirillo D.M."/>
        </authorList>
    </citation>
    <scope>NUCLEOTIDE SEQUENCE [LARGE SCALE GENOMIC DNA]</scope>
    <source>
        <strain evidence="2 3">DSM 44338</strain>
    </source>
</reference>
<keyword evidence="3" id="KW-1185">Reference proteome</keyword>
<dbReference type="EMBL" id="MVIM01000008">
    <property type="protein sequence ID" value="ORB64142.1"/>
    <property type="molecule type" value="Genomic_DNA"/>
</dbReference>
<dbReference type="OrthoDB" id="3683556at2"/>
<name>A0A1X0JMW0_9MYCO</name>
<evidence type="ECO:0000313" key="2">
    <source>
        <dbReference type="EMBL" id="ORB64142.1"/>
    </source>
</evidence>